<proteinExistence type="predicted"/>
<protein>
    <submittedName>
        <fullName evidence="1">Uncharacterized protein</fullName>
    </submittedName>
</protein>
<dbReference type="Proteomes" id="UP000324222">
    <property type="component" value="Unassembled WGS sequence"/>
</dbReference>
<reference evidence="1 2" key="1">
    <citation type="submission" date="2019-05" db="EMBL/GenBank/DDBJ databases">
        <title>Another draft genome of Portunus trituberculatus and its Hox gene families provides insights of decapod evolution.</title>
        <authorList>
            <person name="Jeong J.-H."/>
            <person name="Song I."/>
            <person name="Kim S."/>
            <person name="Choi T."/>
            <person name="Kim D."/>
            <person name="Ryu S."/>
            <person name="Kim W."/>
        </authorList>
    </citation>
    <scope>NUCLEOTIDE SEQUENCE [LARGE SCALE GENOMIC DNA]</scope>
    <source>
        <tissue evidence="1">Muscle</tissue>
    </source>
</reference>
<dbReference type="EMBL" id="VSRR010139159">
    <property type="protein sequence ID" value="MPD04034.1"/>
    <property type="molecule type" value="Genomic_DNA"/>
</dbReference>
<evidence type="ECO:0000313" key="2">
    <source>
        <dbReference type="Proteomes" id="UP000324222"/>
    </source>
</evidence>
<dbReference type="AlphaFoldDB" id="A0A5B7KBE6"/>
<keyword evidence="2" id="KW-1185">Reference proteome</keyword>
<gene>
    <name evidence="1" type="ORF">E2C01_099702</name>
</gene>
<name>A0A5B7KBE6_PORTR</name>
<evidence type="ECO:0000313" key="1">
    <source>
        <dbReference type="EMBL" id="MPD04034.1"/>
    </source>
</evidence>
<sequence length="102" mass="11311">MVPLYHGGPFSLFPSTAPCNGDVCNEATQLEHRGILILAAVLEVAPHGPGFDFLYRDPKLSLYLHRVPCLDHRLVLDRYPVLGYHHVHGRLPANGRCLLATC</sequence>
<organism evidence="1 2">
    <name type="scientific">Portunus trituberculatus</name>
    <name type="common">Swimming crab</name>
    <name type="synonym">Neptunus trituberculatus</name>
    <dbReference type="NCBI Taxonomy" id="210409"/>
    <lineage>
        <taxon>Eukaryota</taxon>
        <taxon>Metazoa</taxon>
        <taxon>Ecdysozoa</taxon>
        <taxon>Arthropoda</taxon>
        <taxon>Crustacea</taxon>
        <taxon>Multicrustacea</taxon>
        <taxon>Malacostraca</taxon>
        <taxon>Eumalacostraca</taxon>
        <taxon>Eucarida</taxon>
        <taxon>Decapoda</taxon>
        <taxon>Pleocyemata</taxon>
        <taxon>Brachyura</taxon>
        <taxon>Eubrachyura</taxon>
        <taxon>Portunoidea</taxon>
        <taxon>Portunidae</taxon>
        <taxon>Portuninae</taxon>
        <taxon>Portunus</taxon>
    </lineage>
</organism>
<accession>A0A5B7KBE6</accession>
<comment type="caution">
    <text evidence="1">The sequence shown here is derived from an EMBL/GenBank/DDBJ whole genome shotgun (WGS) entry which is preliminary data.</text>
</comment>